<dbReference type="Proteomes" id="UP000694846">
    <property type="component" value="Unplaced"/>
</dbReference>
<dbReference type="RefSeq" id="XP_025421456.1">
    <property type="nucleotide sequence ID" value="XM_025565671.1"/>
</dbReference>
<dbReference type="GeneID" id="112691424"/>
<reference evidence="2" key="1">
    <citation type="submission" date="2025-08" db="UniProtKB">
        <authorList>
            <consortium name="RefSeq"/>
        </authorList>
    </citation>
    <scope>IDENTIFICATION</scope>
    <source>
        <tissue evidence="2">Whole body</tissue>
    </source>
</reference>
<protein>
    <submittedName>
        <fullName evidence="2">Uncharacterized protein LOC112691424</fullName>
    </submittedName>
</protein>
<proteinExistence type="predicted"/>
<name>A0A8B8GFS9_9HEMI</name>
<dbReference type="OrthoDB" id="6592355at2759"/>
<evidence type="ECO:0000313" key="1">
    <source>
        <dbReference type="Proteomes" id="UP000694846"/>
    </source>
</evidence>
<gene>
    <name evidence="2" type="primary">LOC112691424</name>
</gene>
<evidence type="ECO:0000313" key="2">
    <source>
        <dbReference type="RefSeq" id="XP_025421456.1"/>
    </source>
</evidence>
<organism evidence="1 2">
    <name type="scientific">Sipha flava</name>
    <name type="common">yellow sugarcane aphid</name>
    <dbReference type="NCBI Taxonomy" id="143950"/>
    <lineage>
        <taxon>Eukaryota</taxon>
        <taxon>Metazoa</taxon>
        <taxon>Ecdysozoa</taxon>
        <taxon>Arthropoda</taxon>
        <taxon>Hexapoda</taxon>
        <taxon>Insecta</taxon>
        <taxon>Pterygota</taxon>
        <taxon>Neoptera</taxon>
        <taxon>Paraneoptera</taxon>
        <taxon>Hemiptera</taxon>
        <taxon>Sternorrhyncha</taxon>
        <taxon>Aphidomorpha</taxon>
        <taxon>Aphidoidea</taxon>
        <taxon>Aphididae</taxon>
        <taxon>Sipha</taxon>
    </lineage>
</organism>
<accession>A0A8B8GFS9</accession>
<dbReference type="PANTHER" id="PTHR45749">
    <property type="match status" value="1"/>
</dbReference>
<dbReference type="AlphaFoldDB" id="A0A8B8GFS9"/>
<keyword evidence="1" id="KW-1185">Reference proteome</keyword>
<dbReference type="PANTHER" id="PTHR45749:SF35">
    <property type="entry name" value="AC-LIKE TRANSPOSASE-RELATED"/>
    <property type="match status" value="1"/>
</dbReference>
<sequence>MVKWFDLERRLKMQNTIDQETEAQIRSEAQRWKSIMERLLAIIQFLSSHNLAFRGHKETITTDSSDRSGNFLDLVKLIAKFDPILREHLNHATNKTIARNHYLSKEIQNEFISLMANHVVKKIREKIIKNKYYAIILDCTRDIARVEQLSVILRTTYMETATIEEHFIGFVAVETTTAEDLTDYLLKELENLGLTLADCRTAESRVTTMDRIFEDWNLILGDAASSSVQAQTFFGTLQRLYTIFSCSCHRWGIPKEHVDISVKPLSETRWECRVESVKAVRFQLSKVCDALLSLREKSTDCSLISECHSLENKISTFEFVVSLVIWYDILVKIHVISKMWQSPNMNLDVAINHLKIFLKWLDEYREQGFESALVTGREIAGEIGLSEITFKSTRQRQKRRLFDYEASDETPDLSPMNRFKISYFYVVVDTIRTSCEPRFEALKCHENNFGFLYKTMNLSTMSDEELLNNCKDLQVTLSIGNEHDIDGLDLFEELKIFSSVMIEVESQQKKKEKLNKME</sequence>